<reference evidence="1 2" key="1">
    <citation type="submission" date="2019-02" db="EMBL/GenBank/DDBJ databases">
        <title>Emended description of the genus Rhodopseudomonas and description of Rhodopseudomonas albus sp. nov., a non-phototrophic, heavy-metal-tolerant bacterium isolated from garden soil.</title>
        <authorList>
            <person name="Bao Z."/>
            <person name="Cao W.W."/>
            <person name="Sato Y."/>
            <person name="Nishizawa T."/>
            <person name="Zhao J."/>
            <person name="Guo Y."/>
            <person name="Ohta H."/>
        </authorList>
    </citation>
    <scope>NUCLEOTIDE SEQUENCE [LARGE SCALE GENOMIC DNA]</scope>
    <source>
        <strain evidence="1 2">SK50-23</strain>
    </source>
</reference>
<organism evidence="1 2">
    <name type="scientific">Tardiphaga alba</name>
    <dbReference type="NCBI Taxonomy" id="340268"/>
    <lineage>
        <taxon>Bacteria</taxon>
        <taxon>Pseudomonadati</taxon>
        <taxon>Pseudomonadota</taxon>
        <taxon>Alphaproteobacteria</taxon>
        <taxon>Hyphomicrobiales</taxon>
        <taxon>Nitrobacteraceae</taxon>
        <taxon>Tardiphaga</taxon>
    </lineage>
</organism>
<dbReference type="RefSeq" id="WP_211911362.1">
    <property type="nucleotide sequence ID" value="NZ_CP036498.1"/>
</dbReference>
<proteinExistence type="predicted"/>
<protein>
    <recommendedName>
        <fullName evidence="3">HTH cro/C1-type domain-containing protein</fullName>
    </recommendedName>
</protein>
<keyword evidence="2" id="KW-1185">Reference proteome</keyword>
<evidence type="ECO:0000313" key="1">
    <source>
        <dbReference type="EMBL" id="QUS37829.1"/>
    </source>
</evidence>
<accession>A0ABX8A2R4</accession>
<sequence>MQSRHAIAFRSQTFLGAKGLRPIPHPGGLVGDALIQCSLDPAVLRLEFRRAAQQEASGVAMAFGVICVERRDGPYFLDVVPARRVRSPHRQAAFDDTMAALGLRPLTLTGDDIMREPRFRSARAVWQHRRFRTSLDTRYRIKRALADVVDMSLDELCSIVSGPQDPLLSVLSLACADMLEIDLETQVIGPGTRVRWRD</sequence>
<dbReference type="EMBL" id="CP036498">
    <property type="protein sequence ID" value="QUS37829.1"/>
    <property type="molecule type" value="Genomic_DNA"/>
</dbReference>
<gene>
    <name evidence="1" type="ORF">RPMA_02335</name>
</gene>
<evidence type="ECO:0000313" key="2">
    <source>
        <dbReference type="Proteomes" id="UP000682843"/>
    </source>
</evidence>
<dbReference type="Proteomes" id="UP000682843">
    <property type="component" value="Chromosome"/>
</dbReference>
<name>A0ABX8A2R4_9BRAD</name>
<evidence type="ECO:0008006" key="3">
    <source>
        <dbReference type="Google" id="ProtNLM"/>
    </source>
</evidence>